<evidence type="ECO:0008006" key="3">
    <source>
        <dbReference type="Google" id="ProtNLM"/>
    </source>
</evidence>
<dbReference type="AlphaFoldDB" id="A0A098R1R8"/>
<dbReference type="OrthoDB" id="360817at2"/>
<dbReference type="Gene3D" id="3.40.50.360">
    <property type="match status" value="1"/>
</dbReference>
<dbReference type="SUPFAM" id="SSF52218">
    <property type="entry name" value="Flavoproteins"/>
    <property type="match status" value="1"/>
</dbReference>
<accession>A0A098R1R8</accession>
<dbReference type="Proteomes" id="UP000029692">
    <property type="component" value="Unassembled WGS sequence"/>
</dbReference>
<dbReference type="EMBL" id="JNUP01000003">
    <property type="protein sequence ID" value="KGE73721.1"/>
    <property type="molecule type" value="Genomic_DNA"/>
</dbReference>
<protein>
    <recommendedName>
        <fullName evidence="3">Flavodoxin-like domain-containing protein</fullName>
    </recommendedName>
</protein>
<name>A0A098R1R8_9SPIO</name>
<dbReference type="RefSeq" id="WP_037544654.1">
    <property type="nucleotide sequence ID" value="NZ_JNUP01000003.1"/>
</dbReference>
<dbReference type="eggNOG" id="COG0716">
    <property type="taxonomic scope" value="Bacteria"/>
</dbReference>
<organism evidence="1 2">
    <name type="scientific">Spirochaeta lutea</name>
    <dbReference type="NCBI Taxonomy" id="1480694"/>
    <lineage>
        <taxon>Bacteria</taxon>
        <taxon>Pseudomonadati</taxon>
        <taxon>Spirochaetota</taxon>
        <taxon>Spirochaetia</taxon>
        <taxon>Spirochaetales</taxon>
        <taxon>Spirochaetaceae</taxon>
        <taxon>Spirochaeta</taxon>
    </lineage>
</organism>
<proteinExistence type="predicted"/>
<dbReference type="InterPro" id="IPR029039">
    <property type="entry name" value="Flavoprotein-like_sf"/>
</dbReference>
<sequence>MRVAVVYYSEKQDEKLKAISHALGKGFEQTGAHTEVIDARIDEAKKLTGFDYIALGLANNGLFNASIPNRLKELLKNSGQLVGKRSFAFIKKKPFFAQKLLSRLMKAMEGEGMFLKYSEIISSPDEAQEIAKRLHI</sequence>
<gene>
    <name evidence="1" type="ORF">DC28_00350</name>
</gene>
<dbReference type="STRING" id="1480694.DC28_00350"/>
<evidence type="ECO:0000313" key="1">
    <source>
        <dbReference type="EMBL" id="KGE73721.1"/>
    </source>
</evidence>
<reference evidence="1 2" key="1">
    <citation type="submission" date="2014-05" db="EMBL/GenBank/DDBJ databases">
        <title>De novo Genome Sequence of Spirocheata sp.</title>
        <authorList>
            <person name="Shivani Y."/>
            <person name="Subhash Y."/>
            <person name="Tushar L."/>
            <person name="Sasikala C."/>
            <person name="Ramana C.V."/>
        </authorList>
    </citation>
    <scope>NUCLEOTIDE SEQUENCE [LARGE SCALE GENOMIC DNA]</scope>
    <source>
        <strain evidence="1 2">JC230</strain>
    </source>
</reference>
<evidence type="ECO:0000313" key="2">
    <source>
        <dbReference type="Proteomes" id="UP000029692"/>
    </source>
</evidence>
<keyword evidence="2" id="KW-1185">Reference proteome</keyword>
<comment type="caution">
    <text evidence="1">The sequence shown here is derived from an EMBL/GenBank/DDBJ whole genome shotgun (WGS) entry which is preliminary data.</text>
</comment>